<evidence type="ECO:0000256" key="1">
    <source>
        <dbReference type="SAM" id="Coils"/>
    </source>
</evidence>
<protein>
    <recommendedName>
        <fullName evidence="2">Unconventional myosin-Va/b domain-containing protein</fullName>
    </recommendedName>
</protein>
<feature type="coiled-coil region" evidence="1">
    <location>
        <begin position="70"/>
        <end position="176"/>
    </location>
</feature>
<keyword evidence="4" id="KW-1185">Reference proteome</keyword>
<accession>A0ABV0N9S9</accession>
<proteinExistence type="predicted"/>
<dbReference type="Pfam" id="PF25966">
    <property type="entry name" value="Myo5a"/>
    <property type="match status" value="1"/>
</dbReference>
<dbReference type="InterPro" id="IPR058662">
    <property type="entry name" value="Myo5a/b_dom"/>
</dbReference>
<feature type="domain" description="Unconventional myosin-Va/b" evidence="2">
    <location>
        <begin position="71"/>
        <end position="183"/>
    </location>
</feature>
<keyword evidence="1" id="KW-0175">Coiled coil</keyword>
<name>A0ABV0N9S9_9TELE</name>
<dbReference type="Proteomes" id="UP001476798">
    <property type="component" value="Unassembled WGS sequence"/>
</dbReference>
<gene>
    <name evidence="3" type="ORF">GOODEAATRI_011519</name>
</gene>
<sequence length="213" mass="24843">MVSELKDQNGLLKKEKDDLNRMIQEQSQQMTGVFLLLSTVLRLNYHHRRLSIRLLCFKFVLCVVLSEKMARAIAQETQQLETDLNEERSRYQNLLTEHLRLEEKYDDLKEELAHSSELESENKKLRHDLAEMRQSLLGDAATGAGAPGSPAYKVLLDQLNASCEELEVRKEEVLILRSQLVSQKEAMHHKVKIPFHFCLFFSVFKHRNLFHLL</sequence>
<evidence type="ECO:0000313" key="3">
    <source>
        <dbReference type="EMBL" id="MEQ2168158.1"/>
    </source>
</evidence>
<comment type="caution">
    <text evidence="3">The sequence shown here is derived from an EMBL/GenBank/DDBJ whole genome shotgun (WGS) entry which is preliminary data.</text>
</comment>
<reference evidence="3 4" key="1">
    <citation type="submission" date="2021-06" db="EMBL/GenBank/DDBJ databases">
        <authorList>
            <person name="Palmer J.M."/>
        </authorList>
    </citation>
    <scope>NUCLEOTIDE SEQUENCE [LARGE SCALE GENOMIC DNA]</scope>
    <source>
        <strain evidence="3 4">GA_2019</strain>
        <tissue evidence="3">Muscle</tissue>
    </source>
</reference>
<evidence type="ECO:0000259" key="2">
    <source>
        <dbReference type="Pfam" id="PF25966"/>
    </source>
</evidence>
<organism evidence="3 4">
    <name type="scientific">Goodea atripinnis</name>
    <dbReference type="NCBI Taxonomy" id="208336"/>
    <lineage>
        <taxon>Eukaryota</taxon>
        <taxon>Metazoa</taxon>
        <taxon>Chordata</taxon>
        <taxon>Craniata</taxon>
        <taxon>Vertebrata</taxon>
        <taxon>Euteleostomi</taxon>
        <taxon>Actinopterygii</taxon>
        <taxon>Neopterygii</taxon>
        <taxon>Teleostei</taxon>
        <taxon>Neoteleostei</taxon>
        <taxon>Acanthomorphata</taxon>
        <taxon>Ovalentaria</taxon>
        <taxon>Atherinomorphae</taxon>
        <taxon>Cyprinodontiformes</taxon>
        <taxon>Goodeidae</taxon>
        <taxon>Goodea</taxon>
    </lineage>
</organism>
<feature type="coiled-coil region" evidence="1">
    <location>
        <begin position="2"/>
        <end position="29"/>
    </location>
</feature>
<dbReference type="EMBL" id="JAHRIO010030693">
    <property type="protein sequence ID" value="MEQ2168158.1"/>
    <property type="molecule type" value="Genomic_DNA"/>
</dbReference>
<evidence type="ECO:0000313" key="4">
    <source>
        <dbReference type="Proteomes" id="UP001476798"/>
    </source>
</evidence>